<protein>
    <recommendedName>
        <fullName evidence="4">Transcriptional regulator</fullName>
    </recommendedName>
</protein>
<dbReference type="AlphaFoldDB" id="A0A942Y6J2"/>
<evidence type="ECO:0000313" key="2">
    <source>
        <dbReference type="EMBL" id="MCH6264179.1"/>
    </source>
</evidence>
<sequence>MLDVIGVIGSNLFIDAISEFYDLFPDVEFINYTYDSPWEIDHLIEKAGIETDILLLSGVIAYYYGQEKINESRILATYSTFNEFMVSLSLFSVYLHEKISLEKISIDLPKKDFLDNVLKEIKISNGPLYVKDYPWIYQLEKEKSAFDISQFVRFHKDLYFAKKTQFALTSIHAVYKELQNFGVPTINMVQPKQALKESLEKAITLTKLKKTKDSQIAVISLKVNQPDPQDDQVFRLQMLQYLNEMARQLNAKVSLDHYQPFLIYTNRGSLEEVQKEHLQKVFELEEKIKSSMQIGIGYGYTMKDAENHAKGALYFTEKHSTEKTTIFLLDEDKKLIGPLFENEKQYILKNEDHDIQLLADELKMTSKNLLRFFDFIRLNQFRSFSAQELADYLAVSRRSAERFIKRFLDHDFIHITGEEQPYDQGRPRALYNISEKLKNYFILNQ</sequence>
<proteinExistence type="predicted"/>
<evidence type="ECO:0000313" key="1">
    <source>
        <dbReference type="EMBL" id="MBS4180592.1"/>
    </source>
</evidence>
<reference evidence="1" key="1">
    <citation type="submission" date="2021-05" db="EMBL/GenBank/DDBJ databases">
        <title>Novel Bacillus species.</title>
        <authorList>
            <person name="Liu G."/>
        </authorList>
    </citation>
    <scope>NUCLEOTIDE SEQUENCE</scope>
    <source>
        <strain evidence="1 3">FJAT-50051</strain>
    </source>
</reference>
<keyword evidence="3" id="KW-1185">Reference proteome</keyword>
<dbReference type="EMBL" id="JAGYPE020000001">
    <property type="protein sequence ID" value="MCH6264179.1"/>
    <property type="molecule type" value="Genomic_DNA"/>
</dbReference>
<name>A0A942Y6J2_9BACI</name>
<evidence type="ECO:0008006" key="4">
    <source>
        <dbReference type="Google" id="ProtNLM"/>
    </source>
</evidence>
<dbReference type="Gene3D" id="3.30.70.270">
    <property type="match status" value="1"/>
</dbReference>
<dbReference type="InterPro" id="IPR043128">
    <property type="entry name" value="Rev_trsase/Diguanyl_cyclase"/>
</dbReference>
<dbReference type="Proteomes" id="UP000677265">
    <property type="component" value="Unassembled WGS sequence"/>
</dbReference>
<dbReference type="EMBL" id="JAGYPE010000001">
    <property type="protein sequence ID" value="MBS4180592.1"/>
    <property type="molecule type" value="Genomic_DNA"/>
</dbReference>
<evidence type="ECO:0000313" key="3">
    <source>
        <dbReference type="Proteomes" id="UP000677265"/>
    </source>
</evidence>
<organism evidence="1">
    <name type="scientific">Neobacillus citreus</name>
    <dbReference type="NCBI Taxonomy" id="2833578"/>
    <lineage>
        <taxon>Bacteria</taxon>
        <taxon>Bacillati</taxon>
        <taxon>Bacillota</taxon>
        <taxon>Bacilli</taxon>
        <taxon>Bacillales</taxon>
        <taxon>Bacillaceae</taxon>
        <taxon>Neobacillus</taxon>
    </lineage>
</organism>
<accession>A0A942Y6J2</accession>
<dbReference type="RefSeq" id="WP_213140557.1">
    <property type="nucleotide sequence ID" value="NZ_JAGYPE020000001.1"/>
</dbReference>
<comment type="caution">
    <text evidence="1">The sequence shown here is derived from an EMBL/GenBank/DDBJ whole genome shotgun (WGS) entry which is preliminary data.</text>
</comment>
<gene>
    <name evidence="2" type="ORF">KHB02_001390</name>
    <name evidence="1" type="ORF">KHB02_04195</name>
</gene>